<name>A0ABS4VT34_9PSEU</name>
<dbReference type="EMBL" id="JAGINU010000001">
    <property type="protein sequence ID" value="MBP2367080.1"/>
    <property type="molecule type" value="Genomic_DNA"/>
</dbReference>
<dbReference type="RefSeq" id="WP_210027184.1">
    <property type="nucleotide sequence ID" value="NZ_JAGINU010000001.1"/>
</dbReference>
<dbReference type="Proteomes" id="UP001519295">
    <property type="component" value="Unassembled WGS sequence"/>
</dbReference>
<feature type="region of interest" description="Disordered" evidence="1">
    <location>
        <begin position="26"/>
        <end position="56"/>
    </location>
</feature>
<proteinExistence type="predicted"/>
<accession>A0ABS4VT34</accession>
<sequence length="122" mass="12950">MITTRSSLPVTAWACPSRVHRRLVSTPASCDDDRDAEPFERSQAGRHRPDLGEQPLRTHRDLVQQFLSGGVLTVVEAGTDAGDGLLGTSGQVAVDRGPDGRALGLDLAHDRLTAAAVIDLGQ</sequence>
<organism evidence="2 3">
    <name type="scientific">Pseudonocardia parietis</name>
    <dbReference type="NCBI Taxonomy" id="570936"/>
    <lineage>
        <taxon>Bacteria</taxon>
        <taxon>Bacillati</taxon>
        <taxon>Actinomycetota</taxon>
        <taxon>Actinomycetes</taxon>
        <taxon>Pseudonocardiales</taxon>
        <taxon>Pseudonocardiaceae</taxon>
        <taxon>Pseudonocardia</taxon>
    </lineage>
</organism>
<evidence type="ECO:0000313" key="2">
    <source>
        <dbReference type="EMBL" id="MBP2367080.1"/>
    </source>
</evidence>
<keyword evidence="3" id="KW-1185">Reference proteome</keyword>
<feature type="compositionally biased region" description="Basic and acidic residues" evidence="1">
    <location>
        <begin position="47"/>
        <end position="56"/>
    </location>
</feature>
<comment type="caution">
    <text evidence="2">The sequence shown here is derived from an EMBL/GenBank/DDBJ whole genome shotgun (WGS) entry which is preliminary data.</text>
</comment>
<protein>
    <submittedName>
        <fullName evidence="2">Uncharacterized protein</fullName>
    </submittedName>
</protein>
<evidence type="ECO:0000313" key="3">
    <source>
        <dbReference type="Proteomes" id="UP001519295"/>
    </source>
</evidence>
<evidence type="ECO:0000256" key="1">
    <source>
        <dbReference type="SAM" id="MobiDB-lite"/>
    </source>
</evidence>
<gene>
    <name evidence="2" type="ORF">JOF36_002776</name>
</gene>
<reference evidence="2 3" key="1">
    <citation type="submission" date="2021-03" db="EMBL/GenBank/DDBJ databases">
        <title>Sequencing the genomes of 1000 actinobacteria strains.</title>
        <authorList>
            <person name="Klenk H.-P."/>
        </authorList>
    </citation>
    <scope>NUCLEOTIDE SEQUENCE [LARGE SCALE GENOMIC DNA]</scope>
    <source>
        <strain evidence="2 3">DSM 45256</strain>
    </source>
</reference>